<dbReference type="InterPro" id="IPR021245">
    <property type="entry name" value="DUF2790"/>
</dbReference>
<organism evidence="1 2">
    <name type="scientific">Stutzerimonas stutzeri</name>
    <name type="common">Pseudomonas stutzeri</name>
    <dbReference type="NCBI Taxonomy" id="316"/>
    <lineage>
        <taxon>Bacteria</taxon>
        <taxon>Pseudomonadati</taxon>
        <taxon>Pseudomonadota</taxon>
        <taxon>Gammaproteobacteria</taxon>
        <taxon>Pseudomonadales</taxon>
        <taxon>Pseudomonadaceae</taxon>
        <taxon>Stutzerimonas</taxon>
    </lineage>
</organism>
<proteinExistence type="predicted"/>
<protein>
    <submittedName>
        <fullName evidence="1">DUF2790 domain-containing protein</fullName>
    </submittedName>
</protein>
<reference evidence="1 2" key="1">
    <citation type="submission" date="2018-01" db="EMBL/GenBank/DDBJ databases">
        <title>Denitrification phenotypes of diverse strains of Pseudomonas stutzeri.</title>
        <authorList>
            <person name="Milligan D.A."/>
            <person name="Bergaust L."/>
            <person name="Bakken L.R."/>
            <person name="Frostegard A."/>
        </authorList>
    </citation>
    <scope>NUCLEOTIDE SEQUENCE [LARGE SCALE GENOMIC DNA]</scope>
    <source>
        <strain evidence="1 2">CCUG 44592</strain>
    </source>
</reference>
<dbReference type="Pfam" id="PF10976">
    <property type="entry name" value="DUF2790"/>
    <property type="match status" value="1"/>
</dbReference>
<evidence type="ECO:0000313" key="2">
    <source>
        <dbReference type="Proteomes" id="UP000236003"/>
    </source>
</evidence>
<dbReference type="AlphaFoldDB" id="A0A2N8RCE2"/>
<dbReference type="Proteomes" id="UP000236003">
    <property type="component" value="Unassembled WGS sequence"/>
</dbReference>
<name>A0A2N8RCE2_STUST</name>
<sequence length="80" mass="8734">MRAPLIATALLFSALAQANDVKATPYTYGTQLDVAAVLSIKIKPTPYCEVTDAVMTYRDSAGAERKLAYRTLSEACKYQN</sequence>
<dbReference type="Gene3D" id="2.30.140.50">
    <property type="entry name" value="Protein of unknown function DUF2790"/>
    <property type="match status" value="1"/>
</dbReference>
<dbReference type="RefSeq" id="WP_003281084.1">
    <property type="nucleotide sequence ID" value="NZ_CP036186.1"/>
</dbReference>
<gene>
    <name evidence="1" type="ORF">CXK99_14240</name>
</gene>
<comment type="caution">
    <text evidence="1">The sequence shown here is derived from an EMBL/GenBank/DDBJ whole genome shotgun (WGS) entry which is preliminary data.</text>
</comment>
<dbReference type="EMBL" id="POUM01000012">
    <property type="protein sequence ID" value="PNF58753.1"/>
    <property type="molecule type" value="Genomic_DNA"/>
</dbReference>
<accession>A0A2N8RCE2</accession>
<evidence type="ECO:0000313" key="1">
    <source>
        <dbReference type="EMBL" id="PNF58753.1"/>
    </source>
</evidence>